<dbReference type="GO" id="GO:0005829">
    <property type="term" value="C:cytosol"/>
    <property type="evidence" value="ECO:0007669"/>
    <property type="project" value="UniProtKB-ARBA"/>
</dbReference>
<dbReference type="GO" id="GO:0003677">
    <property type="term" value="F:DNA binding"/>
    <property type="evidence" value="ECO:0007669"/>
    <property type="project" value="InterPro"/>
</dbReference>
<dbReference type="InterPro" id="IPR001680">
    <property type="entry name" value="WD40_rpt"/>
</dbReference>
<feature type="domain" description="RNA polymerase sigma factor 70 region 4 type 2" evidence="6">
    <location>
        <begin position="128"/>
        <end position="178"/>
    </location>
</feature>
<dbReference type="InterPro" id="IPR019775">
    <property type="entry name" value="WD40_repeat_CS"/>
</dbReference>
<reference evidence="7 8" key="1">
    <citation type="submission" date="2019-05" db="EMBL/GenBank/DDBJ databases">
        <authorList>
            <consortium name="Science for Life Laboratories"/>
        </authorList>
    </citation>
    <scope>NUCLEOTIDE SEQUENCE [LARGE SCALE GENOMIC DNA]</scope>
    <source>
        <strain evidence="7">Soil9</strain>
    </source>
</reference>
<sequence>MKHPFRTFLSTRGDSRSDAELLAAARDDRGAFTELVARHGPLVWSVCRGLLSEADAEDAFQATFLALFRATVRDESALASWLHGAALRVSLALRREAGRRRVRERAVAAPEAAPEHCPDDWADTMATVHREVARLPAADRAAFVLCVLEGLTQSEAAVRLGRTPGAVAGQVARAKQRLVVRLTGRGIVPALAALGTAATVRAVPPGLVARVVDLPPNAVSPKLVNLAKGGSGMNAPSVKVIAAAVVGVAILAAGVLATTETPPAPPLAAATDTGTPAENPRPKNEPNGPQPVPAPPESGIDPTDGEPLDKPPTKRTFTGHKSSVTSLAFTSDGKTLVAAGGGEKTVRLWNMADGTSTAWPEHSGYVRATVLTRDGATAAVACADGAVYIRAFPSGKELHSFKLDGDVCGVAFSPDGKTLAAAGFGDTIPLWTVADGKPAGGLTVKGDKWGRAPGEVLFSADGRRLFATYVGVEVAGFVCVWDTEKCERVATLGAVKAGCMTLDANARRLAVGGGFEDRVEVYDVADGFKRLRQVRFDEKHCRCLALCPDGKLLATVSANQGNKSPAIVRVWDVDTGKKLRSWKAHNVWATAAAFSPDGKTLATGGDDKLIHLWDVPTAEK</sequence>
<dbReference type="InterPro" id="IPR011047">
    <property type="entry name" value="Quinoprotein_ADH-like_sf"/>
</dbReference>
<dbReference type="Pfam" id="PF00400">
    <property type="entry name" value="WD40"/>
    <property type="match status" value="3"/>
</dbReference>
<feature type="domain" description="RNA polymerase sigma-70 region 2" evidence="5">
    <location>
        <begin position="35"/>
        <end position="99"/>
    </location>
</feature>
<evidence type="ECO:0000313" key="8">
    <source>
        <dbReference type="Proteomes" id="UP000464178"/>
    </source>
</evidence>
<dbReference type="InterPro" id="IPR013249">
    <property type="entry name" value="RNA_pol_sigma70_r4_t2"/>
</dbReference>
<dbReference type="SUPFAM" id="SSF88946">
    <property type="entry name" value="Sigma2 domain of RNA polymerase sigma factors"/>
    <property type="match status" value="1"/>
</dbReference>
<evidence type="ECO:0000256" key="4">
    <source>
        <dbReference type="SAM" id="MobiDB-lite"/>
    </source>
</evidence>
<accession>A0A6P2D0F5</accession>
<evidence type="ECO:0000313" key="7">
    <source>
        <dbReference type="EMBL" id="VTR94619.1"/>
    </source>
</evidence>
<evidence type="ECO:0000256" key="2">
    <source>
        <dbReference type="ARBA" id="ARBA00022737"/>
    </source>
</evidence>
<proteinExistence type="predicted"/>
<dbReference type="EMBL" id="LR593886">
    <property type="protein sequence ID" value="VTR94619.1"/>
    <property type="molecule type" value="Genomic_DNA"/>
</dbReference>
<dbReference type="Gene3D" id="1.10.10.10">
    <property type="entry name" value="Winged helix-like DNA-binding domain superfamily/Winged helix DNA-binding domain"/>
    <property type="match status" value="1"/>
</dbReference>
<dbReference type="Gene3D" id="2.130.10.10">
    <property type="entry name" value="YVTN repeat-like/Quinoprotein amine dehydrogenase"/>
    <property type="match status" value="2"/>
</dbReference>
<dbReference type="PANTHER" id="PTHR19848">
    <property type="entry name" value="WD40 REPEAT PROTEIN"/>
    <property type="match status" value="1"/>
</dbReference>
<evidence type="ECO:0000256" key="3">
    <source>
        <dbReference type="PROSITE-ProRule" id="PRU00221"/>
    </source>
</evidence>
<dbReference type="InterPro" id="IPR014284">
    <property type="entry name" value="RNA_pol_sigma-70_dom"/>
</dbReference>
<dbReference type="RefSeq" id="WP_162669131.1">
    <property type="nucleotide sequence ID" value="NZ_LR593886.1"/>
</dbReference>
<evidence type="ECO:0000256" key="1">
    <source>
        <dbReference type="ARBA" id="ARBA00022574"/>
    </source>
</evidence>
<dbReference type="GO" id="GO:0016987">
    <property type="term" value="F:sigma factor activity"/>
    <property type="evidence" value="ECO:0007669"/>
    <property type="project" value="InterPro"/>
</dbReference>
<dbReference type="InterPro" id="IPR007627">
    <property type="entry name" value="RNA_pol_sigma70_r2"/>
</dbReference>
<dbReference type="PROSITE" id="PS00678">
    <property type="entry name" value="WD_REPEATS_1"/>
    <property type="match status" value="1"/>
</dbReference>
<dbReference type="NCBIfam" id="TIGR02937">
    <property type="entry name" value="sigma70-ECF"/>
    <property type="match status" value="1"/>
</dbReference>
<keyword evidence="2" id="KW-0677">Repeat</keyword>
<dbReference type="GO" id="GO:0006352">
    <property type="term" value="P:DNA-templated transcription initiation"/>
    <property type="evidence" value="ECO:0007669"/>
    <property type="project" value="InterPro"/>
</dbReference>
<feature type="repeat" description="WD" evidence="3">
    <location>
        <begin position="317"/>
        <end position="359"/>
    </location>
</feature>
<name>A0A6P2D0F5_9BACT</name>
<keyword evidence="1 3" id="KW-0853">WD repeat</keyword>
<dbReference type="InterPro" id="IPR013325">
    <property type="entry name" value="RNA_pol_sigma_r2"/>
</dbReference>
<dbReference type="AlphaFoldDB" id="A0A6P2D0F5"/>
<feature type="compositionally biased region" description="Low complexity" evidence="4">
    <location>
        <begin position="260"/>
        <end position="277"/>
    </location>
</feature>
<dbReference type="InterPro" id="IPR013324">
    <property type="entry name" value="RNA_pol_sigma_r3/r4-like"/>
</dbReference>
<evidence type="ECO:0000259" key="5">
    <source>
        <dbReference type="Pfam" id="PF04542"/>
    </source>
</evidence>
<dbReference type="CDD" id="cd00200">
    <property type="entry name" value="WD40"/>
    <property type="match status" value="1"/>
</dbReference>
<evidence type="ECO:0000259" key="6">
    <source>
        <dbReference type="Pfam" id="PF08281"/>
    </source>
</evidence>
<dbReference type="GO" id="GO:0016301">
    <property type="term" value="F:kinase activity"/>
    <property type="evidence" value="ECO:0007669"/>
    <property type="project" value="UniProtKB-KW"/>
</dbReference>
<dbReference type="Pfam" id="PF04542">
    <property type="entry name" value="Sigma70_r2"/>
    <property type="match status" value="1"/>
</dbReference>
<organism evidence="7 8">
    <name type="scientific">Gemmata massiliana</name>
    <dbReference type="NCBI Taxonomy" id="1210884"/>
    <lineage>
        <taxon>Bacteria</taxon>
        <taxon>Pseudomonadati</taxon>
        <taxon>Planctomycetota</taxon>
        <taxon>Planctomycetia</taxon>
        <taxon>Gemmatales</taxon>
        <taxon>Gemmataceae</taxon>
        <taxon>Gemmata</taxon>
    </lineage>
</organism>
<keyword evidence="8" id="KW-1185">Reference proteome</keyword>
<dbReference type="PROSITE" id="PS50082">
    <property type="entry name" value="WD_REPEATS_2"/>
    <property type="match status" value="2"/>
</dbReference>
<dbReference type="Pfam" id="PF08281">
    <property type="entry name" value="Sigma70_r4_2"/>
    <property type="match status" value="1"/>
</dbReference>
<dbReference type="Gene3D" id="1.10.1740.10">
    <property type="match status" value="1"/>
</dbReference>
<keyword evidence="7" id="KW-0418">Kinase</keyword>
<keyword evidence="7" id="KW-0808">Transferase</keyword>
<dbReference type="InterPro" id="IPR015943">
    <property type="entry name" value="WD40/YVTN_repeat-like_dom_sf"/>
</dbReference>
<dbReference type="PROSITE" id="PS50294">
    <property type="entry name" value="WD_REPEATS_REGION"/>
    <property type="match status" value="2"/>
</dbReference>
<dbReference type="InterPro" id="IPR036388">
    <property type="entry name" value="WH-like_DNA-bd_sf"/>
</dbReference>
<dbReference type="PANTHER" id="PTHR19848:SF8">
    <property type="entry name" value="F-BOX AND WD REPEAT DOMAIN CONTAINING 7"/>
    <property type="match status" value="1"/>
</dbReference>
<dbReference type="KEGG" id="gms:SOIL9_30950"/>
<evidence type="ECO:0008006" key="9">
    <source>
        <dbReference type="Google" id="ProtNLM"/>
    </source>
</evidence>
<gene>
    <name evidence="7" type="ORF">SOIL9_30950</name>
</gene>
<dbReference type="SUPFAM" id="SSF88659">
    <property type="entry name" value="Sigma3 and sigma4 domains of RNA polymerase sigma factors"/>
    <property type="match status" value="1"/>
</dbReference>
<feature type="repeat" description="WD" evidence="3">
    <location>
        <begin position="582"/>
        <end position="620"/>
    </location>
</feature>
<dbReference type="SUPFAM" id="SSF50998">
    <property type="entry name" value="Quinoprotein alcohol dehydrogenase-like"/>
    <property type="match status" value="1"/>
</dbReference>
<dbReference type="SMART" id="SM00320">
    <property type="entry name" value="WD40"/>
    <property type="match status" value="6"/>
</dbReference>
<dbReference type="Proteomes" id="UP000464178">
    <property type="component" value="Chromosome"/>
</dbReference>
<feature type="region of interest" description="Disordered" evidence="4">
    <location>
        <begin position="260"/>
        <end position="321"/>
    </location>
</feature>
<protein>
    <recommendedName>
        <fullName evidence="9">ECF RNA polymerase sigma factor SigE</fullName>
    </recommendedName>
</protein>